<dbReference type="InterPro" id="IPR029058">
    <property type="entry name" value="AB_hydrolase_fold"/>
</dbReference>
<sequence length="280" mass="30224">MRKAGALVNMAVPPAASRVALLRGVVLEAAWTIAQVALFPIGFRDERTDLGAPDIVDEPPGNAASPPRDAAEIDARQIPILLVHGFACNRAVFTLLRRGLRRRGFGHLVAMNYSPLTTEVRLAAEALAKRVEQVCAETGAPKVHVVGHSLGGLIGRYYVQRLGGDRRVDTLFTLGTPHQGTFVARLLTCHPLVRQLRPDSELIRELAEPAPGCRTRFVAFYSDVDQLVVPATHACVNHPDLTARNVLVRGVFHNTLSVNSDVMEVIYAELGAGAPADAGR</sequence>
<gene>
    <name evidence="1" type="ORF">GTS_52170</name>
</gene>
<proteinExistence type="predicted"/>
<evidence type="ECO:0000313" key="2">
    <source>
        <dbReference type="Proteomes" id="UP000298860"/>
    </source>
</evidence>
<accession>A0A4D4JD73</accession>
<dbReference type="AlphaFoldDB" id="A0A4D4JD73"/>
<dbReference type="Proteomes" id="UP000298860">
    <property type="component" value="Unassembled WGS sequence"/>
</dbReference>
<dbReference type="Gene3D" id="3.40.50.1820">
    <property type="entry name" value="alpha/beta hydrolase"/>
    <property type="match status" value="1"/>
</dbReference>
<comment type="caution">
    <text evidence="1">The sequence shown here is derived from an EMBL/GenBank/DDBJ whole genome shotgun (WGS) entry which is preliminary data.</text>
</comment>
<dbReference type="EMBL" id="BJFL01000047">
    <property type="protein sequence ID" value="GDY33584.1"/>
    <property type="molecule type" value="Genomic_DNA"/>
</dbReference>
<dbReference type="PANTHER" id="PTHR37946">
    <property type="entry name" value="SLL1969 PROTEIN"/>
    <property type="match status" value="1"/>
</dbReference>
<dbReference type="Pfam" id="PF02089">
    <property type="entry name" value="Palm_thioest"/>
    <property type="match status" value="1"/>
</dbReference>
<evidence type="ECO:0000313" key="1">
    <source>
        <dbReference type="EMBL" id="GDY33584.1"/>
    </source>
</evidence>
<protein>
    <submittedName>
        <fullName evidence="1">Lipase</fullName>
    </submittedName>
</protein>
<name>A0A4D4JD73_9PSEU</name>
<dbReference type="RefSeq" id="WP_225978764.1">
    <property type="nucleotide sequence ID" value="NZ_BJFL01000047.1"/>
</dbReference>
<reference evidence="2" key="1">
    <citation type="submission" date="2019-04" db="EMBL/GenBank/DDBJ databases">
        <title>Draft genome sequence of Pseudonocardiaceae bacterium SL3-2-4.</title>
        <authorList>
            <person name="Ningsih F."/>
            <person name="Yokota A."/>
            <person name="Sakai Y."/>
            <person name="Nanatani K."/>
            <person name="Yabe S."/>
            <person name="Oetari A."/>
            <person name="Sjamsuridzal W."/>
        </authorList>
    </citation>
    <scope>NUCLEOTIDE SEQUENCE [LARGE SCALE GENOMIC DNA]</scope>
    <source>
        <strain evidence="2">SL3-2-4</strain>
    </source>
</reference>
<dbReference type="PANTHER" id="PTHR37946:SF1">
    <property type="entry name" value="SLL1969 PROTEIN"/>
    <property type="match status" value="1"/>
</dbReference>
<dbReference type="SUPFAM" id="SSF53474">
    <property type="entry name" value="alpha/beta-Hydrolases"/>
    <property type="match status" value="1"/>
</dbReference>
<keyword evidence="2" id="KW-1185">Reference proteome</keyword>
<organism evidence="1 2">
    <name type="scientific">Gandjariella thermophila</name>
    <dbReference type="NCBI Taxonomy" id="1931992"/>
    <lineage>
        <taxon>Bacteria</taxon>
        <taxon>Bacillati</taxon>
        <taxon>Actinomycetota</taxon>
        <taxon>Actinomycetes</taxon>
        <taxon>Pseudonocardiales</taxon>
        <taxon>Pseudonocardiaceae</taxon>
        <taxon>Gandjariella</taxon>
    </lineage>
</organism>